<evidence type="ECO:0000256" key="2">
    <source>
        <dbReference type="ARBA" id="ARBA00022475"/>
    </source>
</evidence>
<comment type="caution">
    <text evidence="9">The sequence shown here is derived from an EMBL/GenBank/DDBJ whole genome shotgun (WGS) entry which is preliminary data.</text>
</comment>
<reference evidence="9 10" key="1">
    <citation type="submission" date="2021-10" db="EMBL/GenBank/DDBJ databases">
        <title>Anaerobic single-cell dispensing facilitates the cultivation of human gut bacteria.</title>
        <authorList>
            <person name="Afrizal A."/>
        </authorList>
    </citation>
    <scope>NUCLEOTIDE SEQUENCE [LARGE SCALE GENOMIC DNA]</scope>
    <source>
        <strain evidence="9 10">CLA-AA-H244</strain>
    </source>
</reference>
<feature type="transmembrane region" description="Helical" evidence="8">
    <location>
        <begin position="12"/>
        <end position="30"/>
    </location>
</feature>
<organism evidence="9 10">
    <name type="scientific">Gallintestinimicrobium propionicum</name>
    <dbReference type="NCBI Taxonomy" id="2981770"/>
    <lineage>
        <taxon>Bacteria</taxon>
        <taxon>Bacillati</taxon>
        <taxon>Bacillota</taxon>
        <taxon>Clostridia</taxon>
        <taxon>Lachnospirales</taxon>
        <taxon>Lachnospiraceae</taxon>
        <taxon>Gallintestinimicrobium</taxon>
    </lineage>
</organism>
<keyword evidence="2" id="KW-1003">Cell membrane</keyword>
<dbReference type="RefSeq" id="WP_308729018.1">
    <property type="nucleotide sequence ID" value="NZ_JAJEQF010000053.1"/>
</dbReference>
<dbReference type="GO" id="GO:0016780">
    <property type="term" value="F:phosphotransferase activity, for other substituted phosphate groups"/>
    <property type="evidence" value="ECO:0007669"/>
    <property type="project" value="InterPro"/>
</dbReference>
<feature type="transmembrane region" description="Helical" evidence="8">
    <location>
        <begin position="243"/>
        <end position="265"/>
    </location>
</feature>
<dbReference type="PANTHER" id="PTHR22926:SF3">
    <property type="entry name" value="UNDECAPRENYL-PHOSPHATE ALPHA-N-ACETYLGLUCOSAMINYL 1-PHOSPHATE TRANSFERASE"/>
    <property type="match status" value="1"/>
</dbReference>
<keyword evidence="10" id="KW-1185">Reference proteome</keyword>
<keyword evidence="4 8" id="KW-0812">Transmembrane</keyword>
<comment type="subcellular location">
    <subcellularLocation>
        <location evidence="1">Cell membrane</location>
        <topology evidence="1">Multi-pass membrane protein</topology>
    </subcellularLocation>
</comment>
<dbReference type="Proteomes" id="UP001199355">
    <property type="component" value="Unassembled WGS sequence"/>
</dbReference>
<dbReference type="AlphaFoldDB" id="A0AAE3DNJ7"/>
<evidence type="ECO:0000313" key="10">
    <source>
        <dbReference type="Proteomes" id="UP001199355"/>
    </source>
</evidence>
<feature type="binding site" evidence="7">
    <location>
        <position position="222"/>
    </location>
    <ligand>
        <name>Mg(2+)</name>
        <dbReference type="ChEBI" id="CHEBI:18420"/>
    </ligand>
</feature>
<keyword evidence="5 8" id="KW-1133">Transmembrane helix</keyword>
<dbReference type="InterPro" id="IPR018480">
    <property type="entry name" value="PNAcMuramoyl-5peptid_Trfase_CS"/>
</dbReference>
<feature type="transmembrane region" description="Helical" evidence="8">
    <location>
        <begin position="140"/>
        <end position="159"/>
    </location>
</feature>
<feature type="transmembrane region" description="Helical" evidence="8">
    <location>
        <begin position="171"/>
        <end position="188"/>
    </location>
</feature>
<proteinExistence type="predicted"/>
<evidence type="ECO:0000256" key="3">
    <source>
        <dbReference type="ARBA" id="ARBA00022679"/>
    </source>
</evidence>
<evidence type="ECO:0000256" key="4">
    <source>
        <dbReference type="ARBA" id="ARBA00022692"/>
    </source>
</evidence>
<dbReference type="Pfam" id="PF00953">
    <property type="entry name" value="Glycos_transf_4"/>
    <property type="match status" value="1"/>
</dbReference>
<dbReference type="GO" id="GO:0005886">
    <property type="term" value="C:plasma membrane"/>
    <property type="evidence" value="ECO:0007669"/>
    <property type="project" value="UniProtKB-SubCell"/>
</dbReference>
<feature type="transmembrane region" description="Helical" evidence="8">
    <location>
        <begin position="81"/>
        <end position="99"/>
    </location>
</feature>
<keyword evidence="3" id="KW-0808">Transferase</keyword>
<dbReference type="EMBL" id="JAJEQF010000053">
    <property type="protein sequence ID" value="MCC2168964.1"/>
    <property type="molecule type" value="Genomic_DNA"/>
</dbReference>
<evidence type="ECO:0000256" key="5">
    <source>
        <dbReference type="ARBA" id="ARBA00022989"/>
    </source>
</evidence>
<evidence type="ECO:0000313" key="9">
    <source>
        <dbReference type="EMBL" id="MCC2168964.1"/>
    </source>
</evidence>
<feature type="transmembrane region" description="Helical" evidence="8">
    <location>
        <begin position="111"/>
        <end position="128"/>
    </location>
</feature>
<feature type="transmembrane region" description="Helical" evidence="8">
    <location>
        <begin position="58"/>
        <end position="75"/>
    </location>
</feature>
<protein>
    <submittedName>
        <fullName evidence="9">Phospho-N-acetylmuramoyl-pentapeptide-transferase</fullName>
    </submittedName>
</protein>
<keyword evidence="7" id="KW-0479">Metal-binding</keyword>
<keyword evidence="6 8" id="KW-0472">Membrane</keyword>
<dbReference type="GO" id="GO:0046872">
    <property type="term" value="F:metal ion binding"/>
    <property type="evidence" value="ECO:0007669"/>
    <property type="project" value="UniProtKB-KW"/>
</dbReference>
<keyword evidence="7" id="KW-0460">Magnesium</keyword>
<evidence type="ECO:0000256" key="7">
    <source>
        <dbReference type="PIRSR" id="PIRSR600715-1"/>
    </source>
</evidence>
<comment type="cofactor">
    <cofactor evidence="7">
        <name>Mg(2+)</name>
        <dbReference type="ChEBI" id="CHEBI:18420"/>
    </cofactor>
</comment>
<dbReference type="PANTHER" id="PTHR22926">
    <property type="entry name" value="PHOSPHO-N-ACETYLMURAMOYL-PENTAPEPTIDE-TRANSFERASE"/>
    <property type="match status" value="1"/>
</dbReference>
<feature type="binding site" evidence="7">
    <location>
        <position position="163"/>
    </location>
    <ligand>
        <name>Mg(2+)</name>
        <dbReference type="ChEBI" id="CHEBI:18420"/>
    </ligand>
</feature>
<dbReference type="GO" id="GO:0044038">
    <property type="term" value="P:cell wall macromolecule biosynthetic process"/>
    <property type="evidence" value="ECO:0007669"/>
    <property type="project" value="TreeGrafter"/>
</dbReference>
<name>A0AAE3DNJ7_9FIRM</name>
<sequence length="315" mass="34807">MYSILEHYLSTNHILMIGMIVTFILTFFLLEHPFSFLPSDQGRAFAVNGSLSKGKLRGVGFIFVLCFLISSVLFLPIDVEYVIYAILLFAMMISGYLDDASKTPWNEYKKGLIDLVISIVAVLTYMNFNSTTICFGADEIVIPKALFLILGVILIWVSVNVTNCTDGVDGLCASLCSVTLLAFGVLFAPILQKYAMANFLFLSVLFAYLYFNSSPSSMLMGDAGSRALGFYIAVIALKSTHPFIYILLAAVMIVDGGIGLVKIALKRFLKISILKKTRTPLHDHVRKNLGWSDTQVVVRFLILQTVLAAVAYCLI</sequence>
<evidence type="ECO:0000256" key="8">
    <source>
        <dbReference type="SAM" id="Phobius"/>
    </source>
</evidence>
<gene>
    <name evidence="9" type="ORF">LKD45_14925</name>
</gene>
<evidence type="ECO:0000256" key="6">
    <source>
        <dbReference type="ARBA" id="ARBA00023136"/>
    </source>
</evidence>
<dbReference type="PROSITE" id="PS01348">
    <property type="entry name" value="MRAY_2"/>
    <property type="match status" value="1"/>
</dbReference>
<evidence type="ECO:0000256" key="1">
    <source>
        <dbReference type="ARBA" id="ARBA00004651"/>
    </source>
</evidence>
<dbReference type="InterPro" id="IPR000715">
    <property type="entry name" value="Glycosyl_transferase_4"/>
</dbReference>
<feature type="transmembrane region" description="Helical" evidence="8">
    <location>
        <begin position="194"/>
        <end position="211"/>
    </location>
</feature>
<accession>A0AAE3DNJ7</accession>
<dbReference type="GO" id="GO:0071555">
    <property type="term" value="P:cell wall organization"/>
    <property type="evidence" value="ECO:0007669"/>
    <property type="project" value="TreeGrafter"/>
</dbReference>